<dbReference type="PANTHER" id="PTHR40446:SF2">
    <property type="entry name" value="N-ACETYLGLUCOSAMINE-1-PHOSPHODIESTER ALPHA-N-ACETYLGLUCOSAMINIDASE"/>
    <property type="match status" value="1"/>
</dbReference>
<dbReference type="InterPro" id="IPR018711">
    <property type="entry name" value="NAGPA"/>
</dbReference>
<accession>A0A9Q0LGX3</accession>
<dbReference type="Pfam" id="PF09992">
    <property type="entry name" value="NAGPA"/>
    <property type="match status" value="1"/>
</dbReference>
<name>A0A9Q0LGX3_ANAIG</name>
<dbReference type="Proteomes" id="UP001149090">
    <property type="component" value="Unassembled WGS sequence"/>
</dbReference>
<dbReference type="OMA" id="FTPPACE"/>
<evidence type="ECO:0000313" key="3">
    <source>
        <dbReference type="EMBL" id="KAJ5072199.1"/>
    </source>
</evidence>
<evidence type="ECO:0000259" key="2">
    <source>
        <dbReference type="Pfam" id="PF09992"/>
    </source>
</evidence>
<evidence type="ECO:0000256" key="1">
    <source>
        <dbReference type="SAM" id="SignalP"/>
    </source>
</evidence>
<feature type="chain" id="PRO_5040515662" evidence="1">
    <location>
        <begin position="21"/>
        <end position="282"/>
    </location>
</feature>
<dbReference type="PANTHER" id="PTHR40446">
    <property type="entry name" value="N-ACETYLGLUCOSAMINE-1-PHOSPHODIESTER ALPHA-N-ACETYLGLUCOSAMINIDASE"/>
    <property type="match status" value="1"/>
</dbReference>
<keyword evidence="4" id="KW-1185">Reference proteome</keyword>
<reference evidence="3" key="1">
    <citation type="submission" date="2022-10" db="EMBL/GenBank/DDBJ databases">
        <title>Novel sulphate-reducing endosymbionts in the free-living metamonad Anaeramoeba.</title>
        <authorList>
            <person name="Jerlstrom-Hultqvist J."/>
            <person name="Cepicka I."/>
            <person name="Gallot-Lavallee L."/>
            <person name="Salas-Leiva D."/>
            <person name="Curtis B.A."/>
            <person name="Zahonova K."/>
            <person name="Pipaliya S."/>
            <person name="Dacks J."/>
            <person name="Roger A.J."/>
        </authorList>
    </citation>
    <scope>NUCLEOTIDE SEQUENCE</scope>
    <source>
        <strain evidence="3">BMAN</strain>
    </source>
</reference>
<protein>
    <submittedName>
        <fullName evidence="3">N-acetylglucosamine-1-phosphodiester alpha-n-acetylglucosaminidase</fullName>
    </submittedName>
</protein>
<feature type="signal peptide" evidence="1">
    <location>
        <begin position="1"/>
        <end position="20"/>
    </location>
</feature>
<dbReference type="EMBL" id="JAPDFW010000082">
    <property type="protein sequence ID" value="KAJ5072199.1"/>
    <property type="molecule type" value="Genomic_DNA"/>
</dbReference>
<feature type="domain" description="Phosphodiester glycosidase" evidence="2">
    <location>
        <begin position="87"/>
        <end position="251"/>
    </location>
</feature>
<keyword evidence="1" id="KW-0732">Signal</keyword>
<dbReference type="OrthoDB" id="192253at2759"/>
<evidence type="ECO:0000313" key="4">
    <source>
        <dbReference type="Proteomes" id="UP001149090"/>
    </source>
</evidence>
<comment type="caution">
    <text evidence="3">The sequence shown here is derived from an EMBL/GenBank/DDBJ whole genome shotgun (WGS) entry which is preliminary data.</text>
</comment>
<gene>
    <name evidence="3" type="ORF">M0811_09579</name>
</gene>
<sequence>MKFFLFTLLILFTFQQQTDYITFPISKTTNPTPIIKHTIINQENKENEKNTTGNLFIIQNPINHFHFLPPNGGCPGMVRTTETAKTNNCTLATNAGFFDMVTGECLGNFISNGEIIQHLSFKRSNFGLTKDGNYLFGYLQDQDVLDLGFNDLVSGSVWLVRNGKSYVEESVKIEQPSSNFVTEKAPRVAIGHDKSGFLMILAVNGLESDDYGLDLYQFADLSISLGFVNALNLDGGGSETAWFQNKIWNTCSDLCTSKDIQFHCPNTQIRCQRAVTTITCVK</sequence>
<dbReference type="AlphaFoldDB" id="A0A9Q0LGX3"/>
<organism evidence="3 4">
    <name type="scientific">Anaeramoeba ignava</name>
    <name type="common">Anaerobic marine amoeba</name>
    <dbReference type="NCBI Taxonomy" id="1746090"/>
    <lineage>
        <taxon>Eukaryota</taxon>
        <taxon>Metamonada</taxon>
        <taxon>Anaeramoebidae</taxon>
        <taxon>Anaeramoeba</taxon>
    </lineage>
</organism>
<dbReference type="GO" id="GO:0033299">
    <property type="term" value="P:secretion of lysosomal enzymes"/>
    <property type="evidence" value="ECO:0007669"/>
    <property type="project" value="TreeGrafter"/>
</dbReference>
<proteinExistence type="predicted"/>